<keyword evidence="3" id="KW-1003">Cell membrane</keyword>
<feature type="transmembrane region" description="Helical" evidence="7">
    <location>
        <begin position="458"/>
        <end position="480"/>
    </location>
</feature>
<comment type="subcellular location">
    <subcellularLocation>
        <location evidence="1 7">Cell membrane</location>
        <topology evidence="1 7">Multi-pass membrane protein</topology>
    </subcellularLocation>
</comment>
<evidence type="ECO:0000313" key="9">
    <source>
        <dbReference type="EMBL" id="KRK25415.1"/>
    </source>
</evidence>
<name>A0A837RAH5_LACPE</name>
<reference evidence="9 10" key="1">
    <citation type="journal article" date="2015" name="Genome Announc.">
        <title>Expanding the biotechnology potential of lactobacilli through comparative genomics of 213 strains and associated genera.</title>
        <authorList>
            <person name="Sun Z."/>
            <person name="Harris H.M."/>
            <person name="McCann A."/>
            <person name="Guo C."/>
            <person name="Argimon S."/>
            <person name="Zhang W."/>
            <person name="Yang X."/>
            <person name="Jeffery I.B."/>
            <person name="Cooney J.C."/>
            <person name="Kagawa T.F."/>
            <person name="Liu W."/>
            <person name="Song Y."/>
            <person name="Salvetti E."/>
            <person name="Wrobel A."/>
            <person name="Rasinkangas P."/>
            <person name="Parkhill J."/>
            <person name="Rea M.C."/>
            <person name="O'Sullivan O."/>
            <person name="Ritari J."/>
            <person name="Douillard F.P."/>
            <person name="Paul Ross R."/>
            <person name="Yang R."/>
            <person name="Briner A.E."/>
            <person name="Felis G.E."/>
            <person name="de Vos W.M."/>
            <person name="Barrangou R."/>
            <person name="Klaenhammer T.R."/>
            <person name="Caufield P.W."/>
            <person name="Cui Y."/>
            <person name="Zhang H."/>
            <person name="O'Toole P.W."/>
        </authorList>
    </citation>
    <scope>NUCLEOTIDE SEQUENCE [LARGE SCALE GENOMIC DNA]</scope>
    <source>
        <strain evidence="9 10">DSM 20314</strain>
    </source>
</reference>
<dbReference type="GO" id="GO:0055085">
    <property type="term" value="P:transmembrane transport"/>
    <property type="evidence" value="ECO:0007669"/>
    <property type="project" value="InterPro"/>
</dbReference>
<dbReference type="InterPro" id="IPR035906">
    <property type="entry name" value="MetI-like_sf"/>
</dbReference>
<proteinExistence type="inferred from homology"/>
<feature type="transmembrane region" description="Helical" evidence="7">
    <location>
        <begin position="12"/>
        <end position="31"/>
    </location>
</feature>
<keyword evidence="5 7" id="KW-1133">Transmembrane helix</keyword>
<evidence type="ECO:0000256" key="5">
    <source>
        <dbReference type="ARBA" id="ARBA00022989"/>
    </source>
</evidence>
<sequence length="496" mass="55594">MKKYLFFRVLRSLLSIFLVTTLTYIMIYSLVPRRDIFKADPMISKLSTSPDQLVDYKDTAYDKMNYIDYLDTKSLLNQASRPGQTVTAAHTAINTERLRQWASQHRYTLHRYPQSGSYYATRELPLWQRVTKFYSGLIQIDTPWAVHDPANPKLPRYLKVSHDPIVGWALIGSGTRYKYQLYVNSTFPFLHENFIHLNLGISYPTYAGTRVTEVIGSHQGEAVTHQYKFANGQKLFSTDDVYTRQYQPVKRQDPALKAQYGDNYTAVSQQHQDPSMIGTSFKAGLGALLIAYLVAIPMAILMARYKGQWFDKLGTGIVTALIAVPSLAFIYAFRYLGSAVFNLPDSFPTSGAGALVSWISPTLILGLLSVSGLVIWFRRYMIDQQSADYVKFAKVKGLTDNEIYRKHIFKNASLPIVQGLPGSIIGLIGGATMTETIFAMPGMGKMLPDAILAHNNPIVIGLVFIFTTIAVFSILLGDILMTIVDPRIKLTATGDD</sequence>
<dbReference type="AlphaFoldDB" id="A0A837RAH5"/>
<feature type="transmembrane region" description="Helical" evidence="7">
    <location>
        <begin position="313"/>
        <end position="335"/>
    </location>
</feature>
<evidence type="ECO:0000256" key="4">
    <source>
        <dbReference type="ARBA" id="ARBA00022692"/>
    </source>
</evidence>
<keyword evidence="6 7" id="KW-0472">Membrane</keyword>
<evidence type="ECO:0000313" key="10">
    <source>
        <dbReference type="Proteomes" id="UP000051020"/>
    </source>
</evidence>
<protein>
    <submittedName>
        <fullName evidence="9">Oligopeptide transport system permease protein AmiC</fullName>
    </submittedName>
</protein>
<accession>A0A837RAH5</accession>
<feature type="domain" description="ABC transmembrane type-1" evidence="8">
    <location>
        <begin position="277"/>
        <end position="481"/>
    </location>
</feature>
<gene>
    <name evidence="9" type="ORF">FD24_GL003270</name>
</gene>
<feature type="transmembrane region" description="Helical" evidence="7">
    <location>
        <begin position="283"/>
        <end position="301"/>
    </location>
</feature>
<dbReference type="Pfam" id="PF00528">
    <property type="entry name" value="BPD_transp_1"/>
    <property type="match status" value="1"/>
</dbReference>
<comment type="similarity">
    <text evidence="7">Belongs to the binding-protein-dependent transport system permease family.</text>
</comment>
<comment type="caution">
    <text evidence="9">The sequence shown here is derived from an EMBL/GenBank/DDBJ whole genome shotgun (WGS) entry which is preliminary data.</text>
</comment>
<keyword evidence="4 7" id="KW-0812">Transmembrane</keyword>
<dbReference type="InterPro" id="IPR000515">
    <property type="entry name" value="MetI-like"/>
</dbReference>
<dbReference type="PROSITE" id="PS50928">
    <property type="entry name" value="ABC_TM1"/>
    <property type="match status" value="1"/>
</dbReference>
<evidence type="ECO:0000256" key="7">
    <source>
        <dbReference type="RuleBase" id="RU363032"/>
    </source>
</evidence>
<dbReference type="GeneID" id="49395292"/>
<evidence type="ECO:0000256" key="2">
    <source>
        <dbReference type="ARBA" id="ARBA00022448"/>
    </source>
</evidence>
<keyword evidence="2 7" id="KW-0813">Transport</keyword>
<evidence type="ECO:0000256" key="1">
    <source>
        <dbReference type="ARBA" id="ARBA00004651"/>
    </source>
</evidence>
<dbReference type="SUPFAM" id="SSF161098">
    <property type="entry name" value="MetI-like"/>
    <property type="match status" value="1"/>
</dbReference>
<evidence type="ECO:0000259" key="8">
    <source>
        <dbReference type="PROSITE" id="PS50928"/>
    </source>
</evidence>
<dbReference type="RefSeq" id="WP_050339907.1">
    <property type="nucleotide sequence ID" value="NZ_AZCU01000008.1"/>
</dbReference>
<feature type="transmembrane region" description="Helical" evidence="7">
    <location>
        <begin position="414"/>
        <end position="438"/>
    </location>
</feature>
<organism evidence="9 10">
    <name type="scientific">Lactiplantibacillus pentosus DSM 20314</name>
    <dbReference type="NCBI Taxonomy" id="1423791"/>
    <lineage>
        <taxon>Bacteria</taxon>
        <taxon>Bacillati</taxon>
        <taxon>Bacillota</taxon>
        <taxon>Bacilli</taxon>
        <taxon>Lactobacillales</taxon>
        <taxon>Lactobacillaceae</taxon>
        <taxon>Lactiplantibacillus</taxon>
    </lineage>
</organism>
<dbReference type="CDD" id="cd06261">
    <property type="entry name" value="TM_PBP2"/>
    <property type="match status" value="1"/>
</dbReference>
<feature type="transmembrane region" description="Helical" evidence="7">
    <location>
        <begin position="355"/>
        <end position="377"/>
    </location>
</feature>
<evidence type="ECO:0000256" key="6">
    <source>
        <dbReference type="ARBA" id="ARBA00023136"/>
    </source>
</evidence>
<evidence type="ECO:0000256" key="3">
    <source>
        <dbReference type="ARBA" id="ARBA00022475"/>
    </source>
</evidence>
<dbReference type="Gene3D" id="1.10.3720.10">
    <property type="entry name" value="MetI-like"/>
    <property type="match status" value="1"/>
</dbReference>
<dbReference type="PANTHER" id="PTHR30465:SF0">
    <property type="entry name" value="OLIGOPEPTIDE TRANSPORT SYSTEM PERMEASE PROTEIN APPB"/>
    <property type="match status" value="1"/>
</dbReference>
<dbReference type="GO" id="GO:0005886">
    <property type="term" value="C:plasma membrane"/>
    <property type="evidence" value="ECO:0007669"/>
    <property type="project" value="UniProtKB-SubCell"/>
</dbReference>
<dbReference type="Proteomes" id="UP000051020">
    <property type="component" value="Unassembled WGS sequence"/>
</dbReference>
<dbReference type="EMBL" id="AZCU01000008">
    <property type="protein sequence ID" value="KRK25415.1"/>
    <property type="molecule type" value="Genomic_DNA"/>
</dbReference>
<dbReference type="PANTHER" id="PTHR30465">
    <property type="entry name" value="INNER MEMBRANE ABC TRANSPORTER"/>
    <property type="match status" value="1"/>
</dbReference>